<keyword evidence="1" id="KW-0472">Membrane</keyword>
<keyword evidence="3" id="KW-1185">Reference proteome</keyword>
<keyword evidence="1" id="KW-0812">Transmembrane</keyword>
<sequence length="231" mass="26904">MAEKKESFFWTSYSDLMTSLFFIMLTLFVLVIVLLHKRMEATEKQLEEIKKVEASTRELGKSKNFAYRAEYKKYVLDVRCFFEETKYKLSDLEADTASLHQAGTEIKEFLDRNDGNQYLLIIEGQASRNSTKQTDANYDWSFQRALTLMKFWKDFCHIDFGANCEIQIAGSGDGRYNFGYTGGENTERFKLLDGTLMRERGGKERDNQRFVIHIIPKNIIDDAENAEKNNI</sequence>
<gene>
    <name evidence="2" type="ORF">D8S85_07635</name>
</gene>
<name>A0A3Q9IQF5_9BACT</name>
<evidence type="ECO:0000256" key="1">
    <source>
        <dbReference type="SAM" id="Phobius"/>
    </source>
</evidence>
<keyword evidence="1" id="KW-1133">Transmembrane helix</keyword>
<dbReference type="Proteomes" id="UP000270673">
    <property type="component" value="Chromosome"/>
</dbReference>
<dbReference type="RefSeq" id="WP_127074945.1">
    <property type="nucleotide sequence ID" value="NZ_CP032819.1"/>
</dbReference>
<organism evidence="2 3">
    <name type="scientific">Butyricimonas faecalis</name>
    <dbReference type="NCBI Taxonomy" id="2093856"/>
    <lineage>
        <taxon>Bacteria</taxon>
        <taxon>Pseudomonadati</taxon>
        <taxon>Bacteroidota</taxon>
        <taxon>Bacteroidia</taxon>
        <taxon>Bacteroidales</taxon>
        <taxon>Odoribacteraceae</taxon>
        <taxon>Butyricimonas</taxon>
    </lineage>
</organism>
<evidence type="ECO:0000313" key="3">
    <source>
        <dbReference type="Proteomes" id="UP000270673"/>
    </source>
</evidence>
<evidence type="ECO:0008006" key="4">
    <source>
        <dbReference type="Google" id="ProtNLM"/>
    </source>
</evidence>
<dbReference type="KEGG" id="buy:D8S85_07635"/>
<accession>A0A3Q9IQF5</accession>
<evidence type="ECO:0000313" key="2">
    <source>
        <dbReference type="EMBL" id="AZS29449.1"/>
    </source>
</evidence>
<dbReference type="OrthoDB" id="1036975at2"/>
<proteinExistence type="predicted"/>
<protein>
    <recommendedName>
        <fullName evidence="4">OmpA-like domain-containing protein</fullName>
    </recommendedName>
</protein>
<feature type="transmembrane region" description="Helical" evidence="1">
    <location>
        <begin position="16"/>
        <end position="35"/>
    </location>
</feature>
<reference evidence="2 3" key="1">
    <citation type="submission" date="2018-10" db="EMBL/GenBank/DDBJ databases">
        <title>Butyricimonas faecalis sp. nov., isolated from human faeces and emended description of the genus Butyricimonas.</title>
        <authorList>
            <person name="Le Roy T."/>
            <person name="Van der Smissen P."/>
            <person name="Paquot A."/>
            <person name="Delzenne N."/>
            <person name="Muccioli G."/>
            <person name="Collet J.-F."/>
            <person name="Cani P.D."/>
        </authorList>
    </citation>
    <scope>NUCLEOTIDE SEQUENCE [LARGE SCALE GENOMIC DNA]</scope>
    <source>
        <strain evidence="2 3">H184</strain>
    </source>
</reference>
<dbReference type="AlphaFoldDB" id="A0A3Q9IQF5"/>
<dbReference type="EMBL" id="CP032819">
    <property type="protein sequence ID" value="AZS29449.1"/>
    <property type="molecule type" value="Genomic_DNA"/>
</dbReference>